<dbReference type="InterPro" id="IPR006311">
    <property type="entry name" value="TAT_signal"/>
</dbReference>
<name>A0A9E7R468_9EURY</name>
<keyword evidence="2" id="KW-1185">Reference proteome</keyword>
<dbReference type="KEGG" id="ssai:N0B31_04445"/>
<dbReference type="EMBL" id="CP104003">
    <property type="protein sequence ID" value="UWM55536.1"/>
    <property type="molecule type" value="Genomic_DNA"/>
</dbReference>
<evidence type="ECO:0000313" key="2">
    <source>
        <dbReference type="Proteomes" id="UP001057580"/>
    </source>
</evidence>
<dbReference type="PROSITE" id="PS51257">
    <property type="entry name" value="PROKAR_LIPOPROTEIN"/>
    <property type="match status" value="1"/>
</dbReference>
<dbReference type="PROSITE" id="PS51318">
    <property type="entry name" value="TAT"/>
    <property type="match status" value="1"/>
</dbReference>
<dbReference type="AlphaFoldDB" id="A0A9E7R468"/>
<accession>A0A9E7R468</accession>
<protein>
    <submittedName>
        <fullName evidence="1">DUF4981 domain-containing protein</fullName>
    </submittedName>
</protein>
<evidence type="ECO:0000313" key="1">
    <source>
        <dbReference type="EMBL" id="UWM55536.1"/>
    </source>
</evidence>
<sequence>MPSRRRLLSSTAALVSSLGLAGCSADADLLGTPTDTPTETPVPYPHLHEEPLHVGPEFDLELPPGVTLVGSPGEATVTLLASDTTAPPDEVVSWLEAGHPVAVLGYSAVETMGRLLDQGDADPPGDGSYIGAGGDAPSVAFCLIPAPEDWDTVAGFTGDRDSRDRAEQLRSAEYVVESVASRRE</sequence>
<organism evidence="1 2">
    <name type="scientific">Salinirubellus salinus</name>
    <dbReference type="NCBI Taxonomy" id="1364945"/>
    <lineage>
        <taxon>Archaea</taxon>
        <taxon>Methanobacteriati</taxon>
        <taxon>Methanobacteriota</taxon>
        <taxon>Stenosarchaea group</taxon>
        <taxon>Halobacteria</taxon>
        <taxon>Halobacteriales</taxon>
        <taxon>Natronomonadaceae</taxon>
        <taxon>Salinirubellus</taxon>
    </lineage>
</organism>
<gene>
    <name evidence="1" type="ORF">N0B31_04445</name>
</gene>
<dbReference type="GeneID" id="74941645"/>
<dbReference type="RefSeq" id="WP_260594636.1">
    <property type="nucleotide sequence ID" value="NZ_CP104003.1"/>
</dbReference>
<proteinExistence type="predicted"/>
<reference evidence="1" key="1">
    <citation type="submission" date="2022-09" db="EMBL/GenBank/DDBJ databases">
        <title>Diverse halophilic archaea isolated from saline environments.</title>
        <authorList>
            <person name="Cui H.-L."/>
        </authorList>
    </citation>
    <scope>NUCLEOTIDE SEQUENCE</scope>
    <source>
        <strain evidence="1">ZS-35-S2</strain>
    </source>
</reference>
<dbReference type="Proteomes" id="UP001057580">
    <property type="component" value="Chromosome"/>
</dbReference>